<evidence type="ECO:0000256" key="3">
    <source>
        <dbReference type="ARBA" id="ARBA00022723"/>
    </source>
</evidence>
<evidence type="ECO:0000313" key="8">
    <source>
        <dbReference type="EMBL" id="MBG0836122.1"/>
    </source>
</evidence>
<keyword evidence="3 6" id="KW-0479">Metal-binding</keyword>
<evidence type="ECO:0000259" key="7">
    <source>
        <dbReference type="PROSITE" id="PS51471"/>
    </source>
</evidence>
<dbReference type="PROSITE" id="PS51471">
    <property type="entry name" value="FE2OG_OXY"/>
    <property type="match status" value="1"/>
</dbReference>
<dbReference type="EMBL" id="JACFYX010000011">
    <property type="protein sequence ID" value="MBG0836122.1"/>
    <property type="molecule type" value="Genomic_DNA"/>
</dbReference>
<feature type="domain" description="Fe2OG dioxygenase" evidence="7">
    <location>
        <begin position="172"/>
        <end position="271"/>
    </location>
</feature>
<evidence type="ECO:0000256" key="2">
    <source>
        <dbReference type="ARBA" id="ARBA00011245"/>
    </source>
</evidence>
<dbReference type="InterPro" id="IPR044861">
    <property type="entry name" value="IPNS-like_FE2OG_OXY"/>
</dbReference>
<keyword evidence="9" id="KW-1185">Reference proteome</keyword>
<evidence type="ECO:0000256" key="5">
    <source>
        <dbReference type="ARBA" id="ARBA00023004"/>
    </source>
</evidence>
<reference evidence="8" key="1">
    <citation type="submission" date="2020-07" db="EMBL/GenBank/DDBJ databases">
        <title>Pseudomonas chaetoceroseae sp. nov., a new member of the Pseudomonas oleovorans group isolated from a culture of Chaetoceros calcitrans.</title>
        <authorList>
            <person name="Girard L."/>
            <person name="Lood C."/>
            <person name="De Mot R."/>
            <person name="Baudart J."/>
        </authorList>
    </citation>
    <scope>NUCLEOTIDE SEQUENCE</scope>
    <source>
        <strain evidence="8">536</strain>
    </source>
</reference>
<dbReference type="Pfam" id="PF14226">
    <property type="entry name" value="DIOX_N"/>
    <property type="match status" value="1"/>
</dbReference>
<dbReference type="InterPro" id="IPR026992">
    <property type="entry name" value="DIOX_N"/>
</dbReference>
<dbReference type="Proteomes" id="UP000596932">
    <property type="component" value="Unassembled WGS sequence"/>
</dbReference>
<keyword evidence="4 6" id="KW-0560">Oxidoreductase</keyword>
<accession>A0A931D6I0</accession>
<evidence type="ECO:0000256" key="6">
    <source>
        <dbReference type="RuleBase" id="RU003682"/>
    </source>
</evidence>
<dbReference type="PRINTS" id="PR00682">
    <property type="entry name" value="IPNSYNTHASE"/>
</dbReference>
<dbReference type="InterPro" id="IPR005123">
    <property type="entry name" value="Oxoglu/Fe-dep_dioxygenase_dom"/>
</dbReference>
<dbReference type="AlphaFoldDB" id="A0A931D6I0"/>
<dbReference type="Pfam" id="PF03171">
    <property type="entry name" value="2OG-FeII_Oxy"/>
    <property type="match status" value="1"/>
</dbReference>
<organism evidence="8 9">
    <name type="scientific">Pseudomonas chaetocerotis</name>
    <dbReference type="NCBI Taxonomy" id="2758695"/>
    <lineage>
        <taxon>Bacteria</taxon>
        <taxon>Pseudomonadati</taxon>
        <taxon>Pseudomonadota</taxon>
        <taxon>Gammaproteobacteria</taxon>
        <taxon>Pseudomonadales</taxon>
        <taxon>Pseudomonadaceae</taxon>
        <taxon>Pseudomonas</taxon>
    </lineage>
</organism>
<dbReference type="InterPro" id="IPR027443">
    <property type="entry name" value="IPNS-like_sf"/>
</dbReference>
<gene>
    <name evidence="8" type="ORF">H3221_13515</name>
</gene>
<comment type="subunit">
    <text evidence="2">Monomer.</text>
</comment>
<protein>
    <submittedName>
        <fullName evidence="8">Isopenicillin N synthase family oxygenase</fullName>
    </submittedName>
</protein>
<evidence type="ECO:0000256" key="4">
    <source>
        <dbReference type="ARBA" id="ARBA00023002"/>
    </source>
</evidence>
<dbReference type="PANTHER" id="PTHR10209:SF881">
    <property type="entry name" value="FI07970P-RELATED"/>
    <property type="match status" value="1"/>
</dbReference>
<keyword evidence="5 6" id="KW-0408">Iron</keyword>
<evidence type="ECO:0000256" key="1">
    <source>
        <dbReference type="ARBA" id="ARBA00008056"/>
    </source>
</evidence>
<dbReference type="Gene3D" id="2.60.120.330">
    <property type="entry name" value="B-lactam Antibiotic, Isopenicillin N Synthase, Chain"/>
    <property type="match status" value="1"/>
</dbReference>
<comment type="similarity">
    <text evidence="1 6">Belongs to the iron/ascorbate-dependent oxidoreductase family.</text>
</comment>
<dbReference type="SUPFAM" id="SSF51197">
    <property type="entry name" value="Clavaminate synthase-like"/>
    <property type="match status" value="1"/>
</dbReference>
<name>A0A931D6I0_9PSED</name>
<proteinExistence type="inferred from homology"/>
<sequence>MAHTHFTSIPLIDVSGLYAERLAERQRVADALGRAAREVGFLQITGHGISRDLRDGLINQARRFFARPLAEKMRFHIGQSSNHSGYVPEGEEQFVGGSKDLKEAYDVNYDYTEAPQVYPLLGPTQWPDSADFKREVGAYYRAALALGDTLFRGFALALGLAEDTFAGITRQPTSQLRMIHYPLDPDPVADRPGIGAHTDYECFTILLPTAEGLQVLNGDGQWIDVPLVEDAFVINIGDMLEVLSNGHFVATSHRVRKVSEERFAFPLFCACDYPTRIAPIAGLAPRGERVYAPVNCGDHLFAQTAQTFRYLRERLEDGSLKLPDGAAGLSSFGASSVGQGRREVTV</sequence>
<dbReference type="GO" id="GO:0046872">
    <property type="term" value="F:metal ion binding"/>
    <property type="evidence" value="ECO:0007669"/>
    <property type="project" value="UniProtKB-KW"/>
</dbReference>
<dbReference type="PANTHER" id="PTHR10209">
    <property type="entry name" value="OXIDOREDUCTASE, 2OG-FE II OXYGENASE FAMILY PROTEIN"/>
    <property type="match status" value="1"/>
</dbReference>
<evidence type="ECO:0000313" key="9">
    <source>
        <dbReference type="Proteomes" id="UP000596932"/>
    </source>
</evidence>
<dbReference type="GO" id="GO:0016491">
    <property type="term" value="F:oxidoreductase activity"/>
    <property type="evidence" value="ECO:0007669"/>
    <property type="project" value="UniProtKB-KW"/>
</dbReference>
<comment type="caution">
    <text evidence="8">The sequence shown here is derived from an EMBL/GenBank/DDBJ whole genome shotgun (WGS) entry which is preliminary data.</text>
</comment>
<dbReference type="RefSeq" id="WP_196475425.1">
    <property type="nucleotide sequence ID" value="NZ_JACFYX020000005.1"/>
</dbReference>